<gene>
    <name evidence="7" type="primary">flgK</name>
    <name evidence="11" type="ORF">SAMN05192551_102244</name>
</gene>
<dbReference type="RefSeq" id="WP_093370529.1">
    <property type="nucleotide sequence ID" value="NZ_FOQA01000002.1"/>
</dbReference>
<name>A0A1I3C6G0_9FIRM</name>
<evidence type="ECO:0000256" key="6">
    <source>
        <dbReference type="ARBA" id="ARBA00023143"/>
    </source>
</evidence>
<keyword evidence="11" id="KW-0966">Cell projection</keyword>
<dbReference type="PANTHER" id="PTHR30033:SF1">
    <property type="entry name" value="FLAGELLAR HOOK-ASSOCIATED PROTEIN 1"/>
    <property type="match status" value="1"/>
</dbReference>
<keyword evidence="12" id="KW-1185">Reference proteome</keyword>
<keyword evidence="11" id="KW-0969">Cilium</keyword>
<evidence type="ECO:0000259" key="9">
    <source>
        <dbReference type="Pfam" id="PF06429"/>
    </source>
</evidence>
<dbReference type="InterPro" id="IPR053927">
    <property type="entry name" value="FlgK_helical"/>
</dbReference>
<dbReference type="Proteomes" id="UP000199287">
    <property type="component" value="Unassembled WGS sequence"/>
</dbReference>
<dbReference type="NCBIfam" id="TIGR02492">
    <property type="entry name" value="flgK_ends"/>
    <property type="match status" value="1"/>
</dbReference>
<dbReference type="Pfam" id="PF22638">
    <property type="entry name" value="FlgK_D1"/>
    <property type="match status" value="1"/>
</dbReference>
<feature type="domain" description="Flagellar basal-body/hook protein C-terminal" evidence="9">
    <location>
        <begin position="478"/>
        <end position="518"/>
    </location>
</feature>
<accession>A0A1I3C6G0</accession>
<dbReference type="STRING" id="69895.SAMN05192551_102244"/>
<comment type="similarity">
    <text evidence="3 7">Belongs to the flagella basal body rod proteins family.</text>
</comment>
<feature type="domain" description="Flagellar hook-associated protein FlgK helical" evidence="10">
    <location>
        <begin position="98"/>
        <end position="346"/>
    </location>
</feature>
<dbReference type="PRINTS" id="PR01005">
    <property type="entry name" value="FLGHOOKAP1"/>
</dbReference>
<evidence type="ECO:0000313" key="12">
    <source>
        <dbReference type="Proteomes" id="UP000199287"/>
    </source>
</evidence>
<evidence type="ECO:0000256" key="5">
    <source>
        <dbReference type="ARBA" id="ARBA00022525"/>
    </source>
</evidence>
<evidence type="ECO:0000256" key="3">
    <source>
        <dbReference type="ARBA" id="ARBA00009677"/>
    </source>
</evidence>
<evidence type="ECO:0000259" key="10">
    <source>
        <dbReference type="Pfam" id="PF22638"/>
    </source>
</evidence>
<dbReference type="InterPro" id="IPR010930">
    <property type="entry name" value="Flg_bb/hook_C_dom"/>
</dbReference>
<dbReference type="AlphaFoldDB" id="A0A1I3C6G0"/>
<evidence type="ECO:0000313" key="11">
    <source>
        <dbReference type="EMBL" id="SFH70097.1"/>
    </source>
</evidence>
<sequence>MRSTFLGFNTATSGLFASQRALDTTGHNIANVNTPGYSRQRVEQSNADGWRIGGGRGVLGTGVQTTGIEQMRNEFLDFRYRFEVNNLAYWEARRDGLSFIEASFNEPSETGMLSNVDNYFNSLQELSKEQNADELTHRALVYDQSEAMANSISHQYDQLEKMVVDVNDEIKTTVDTINLYAEQIASLNEQIFRYEVDGSSANDLKDRRNLLIDELSELVKVDVKMVTDSRDTSPNAPQKMVLQIAGQPLVSHGKAYKLDASEKEKSDFFDDMGVDMEINKVQWADGSYLNPNSLEGELKALIELRDGNTAQKKGIPYYISKLNEFAQTFAKEMNEVAKTGYGLKGEILHDADGNPLGDDTTGAGYLMFTANGQSSAEMYDENGNIMHTAINAKNIGVSMDMQDLNKIPAAGSPDALPGDASVIMEMVELRNKDSMFAEGRPEDFMRTLIANLGVDQQQAMRNSENQQVLTQQIHYQRMSYSGVSQDEELANMVKFQHAYNASARMITTMDEMLDVVINRVGLVGR</sequence>
<dbReference type="GO" id="GO:0044780">
    <property type="term" value="P:bacterial-type flagellum assembly"/>
    <property type="evidence" value="ECO:0007669"/>
    <property type="project" value="InterPro"/>
</dbReference>
<dbReference type="PANTHER" id="PTHR30033">
    <property type="entry name" value="FLAGELLAR HOOK-ASSOCIATED PROTEIN 1"/>
    <property type="match status" value="1"/>
</dbReference>
<dbReference type="GO" id="GO:0005576">
    <property type="term" value="C:extracellular region"/>
    <property type="evidence" value="ECO:0007669"/>
    <property type="project" value="UniProtKB-SubCell"/>
</dbReference>
<organism evidence="11 12">
    <name type="scientific">Tindallia magadiensis</name>
    <dbReference type="NCBI Taxonomy" id="69895"/>
    <lineage>
        <taxon>Bacteria</taxon>
        <taxon>Bacillati</taxon>
        <taxon>Bacillota</taxon>
        <taxon>Clostridia</taxon>
        <taxon>Peptostreptococcales</taxon>
        <taxon>Tindalliaceae</taxon>
        <taxon>Tindallia</taxon>
    </lineage>
</organism>
<comment type="subcellular location">
    <subcellularLocation>
        <location evidence="1 7">Bacterial flagellum</location>
    </subcellularLocation>
    <subcellularLocation>
        <location evidence="2 7">Secreted</location>
    </subcellularLocation>
</comment>
<evidence type="ECO:0000256" key="2">
    <source>
        <dbReference type="ARBA" id="ARBA00004613"/>
    </source>
</evidence>
<keyword evidence="11" id="KW-0282">Flagellum</keyword>
<keyword evidence="6 7" id="KW-0975">Bacterial flagellum</keyword>
<feature type="domain" description="Flagellar basal body rod protein N-terminal" evidence="8">
    <location>
        <begin position="8"/>
        <end position="37"/>
    </location>
</feature>
<evidence type="ECO:0000256" key="7">
    <source>
        <dbReference type="RuleBase" id="RU362065"/>
    </source>
</evidence>
<dbReference type="Pfam" id="PF06429">
    <property type="entry name" value="Flg_bbr_C"/>
    <property type="match status" value="1"/>
</dbReference>
<dbReference type="InterPro" id="IPR001444">
    <property type="entry name" value="Flag_bb_rod_N"/>
</dbReference>
<dbReference type="GO" id="GO:0009424">
    <property type="term" value="C:bacterial-type flagellum hook"/>
    <property type="evidence" value="ECO:0007669"/>
    <property type="project" value="UniProtKB-UniRule"/>
</dbReference>
<evidence type="ECO:0000256" key="4">
    <source>
        <dbReference type="ARBA" id="ARBA00016244"/>
    </source>
</evidence>
<dbReference type="SUPFAM" id="SSF64518">
    <property type="entry name" value="Phase 1 flagellin"/>
    <property type="match status" value="1"/>
</dbReference>
<evidence type="ECO:0000259" key="8">
    <source>
        <dbReference type="Pfam" id="PF00460"/>
    </source>
</evidence>
<dbReference type="Pfam" id="PF00460">
    <property type="entry name" value="Flg_bb_rod"/>
    <property type="match status" value="1"/>
</dbReference>
<dbReference type="OrthoDB" id="9802553at2"/>
<keyword evidence="5 7" id="KW-0964">Secreted</keyword>
<proteinExistence type="inferred from homology"/>
<evidence type="ECO:0000256" key="1">
    <source>
        <dbReference type="ARBA" id="ARBA00004365"/>
    </source>
</evidence>
<protein>
    <recommendedName>
        <fullName evidence="4 7">Flagellar hook-associated protein 1</fullName>
        <shortName evidence="7">HAP1</shortName>
    </recommendedName>
</protein>
<reference evidence="12" key="1">
    <citation type="submission" date="2016-10" db="EMBL/GenBank/DDBJ databases">
        <authorList>
            <person name="Varghese N."/>
            <person name="Submissions S."/>
        </authorList>
    </citation>
    <scope>NUCLEOTIDE SEQUENCE [LARGE SCALE GENOMIC DNA]</scope>
    <source>
        <strain evidence="12">Z-7934</strain>
    </source>
</reference>
<dbReference type="GO" id="GO:0005198">
    <property type="term" value="F:structural molecule activity"/>
    <property type="evidence" value="ECO:0007669"/>
    <property type="project" value="UniProtKB-UniRule"/>
</dbReference>
<dbReference type="EMBL" id="FOQA01000002">
    <property type="protein sequence ID" value="SFH70097.1"/>
    <property type="molecule type" value="Genomic_DNA"/>
</dbReference>
<dbReference type="InterPro" id="IPR002371">
    <property type="entry name" value="FlgK"/>
</dbReference>